<evidence type="ECO:0000256" key="1">
    <source>
        <dbReference type="SAM" id="Phobius"/>
    </source>
</evidence>
<dbReference type="AlphaFoldDB" id="A0A9X2T3Z9"/>
<gene>
    <name evidence="4" type="ORF">NU887_18345</name>
</gene>
<dbReference type="PANTHER" id="PTHR30273:SF2">
    <property type="entry name" value="PROTEIN FECR"/>
    <property type="match status" value="1"/>
</dbReference>
<keyword evidence="1" id="KW-1133">Transmembrane helix</keyword>
<dbReference type="InterPro" id="IPR012373">
    <property type="entry name" value="Ferrdict_sens_TM"/>
</dbReference>
<evidence type="ECO:0000259" key="2">
    <source>
        <dbReference type="Pfam" id="PF04773"/>
    </source>
</evidence>
<feature type="domain" description="Protein FecR C-terminal" evidence="3">
    <location>
        <begin position="253"/>
        <end position="319"/>
    </location>
</feature>
<feature type="transmembrane region" description="Helical" evidence="1">
    <location>
        <begin position="82"/>
        <end position="104"/>
    </location>
</feature>
<name>A0A9X2T3Z9_9BACT</name>
<keyword evidence="1" id="KW-0812">Transmembrane</keyword>
<dbReference type="Gene3D" id="3.55.50.30">
    <property type="match status" value="1"/>
</dbReference>
<dbReference type="InterPro" id="IPR006860">
    <property type="entry name" value="FecR"/>
</dbReference>
<keyword evidence="1" id="KW-0472">Membrane</keyword>
<comment type="caution">
    <text evidence="4">The sequence shown here is derived from an EMBL/GenBank/DDBJ whole genome shotgun (WGS) entry which is preliminary data.</text>
</comment>
<sequence>MNENIEHIEDLIGKFIVDEASEAEIRELREWSAHSAENQKYLDDAKLIYEKAQLPGKEQFDADAAWEKVENQIKGKERKFKIMLPIWGIAAGLILIFALSFIFYSIRQSSQTQEFDFTADLTVVTEKMPDLTEISLNKNSEVEVDYNEREKTGTIHLSGEALINIPDSKKVNWTVQAGELHIDDIGTVFHVKAFPDSAIVEVTVQEGMVRFYKDDVEGITLSAGEKGIYDKDLNTFSKLEADPNVAAFVTRSFDFQEEELSQILISLSQVYGRKIVMEGDISGCRLTVNFENEDLNTILEIIAETLSLEVKDEGSQIKISGDGCF</sequence>
<dbReference type="EMBL" id="JANSUY010000022">
    <property type="protein sequence ID" value="MCR9017000.1"/>
    <property type="molecule type" value="Genomic_DNA"/>
</dbReference>
<organism evidence="4 5">
    <name type="scientific">Aquiflexum gelatinilyticum</name>
    <dbReference type="NCBI Taxonomy" id="2961943"/>
    <lineage>
        <taxon>Bacteria</taxon>
        <taxon>Pseudomonadati</taxon>
        <taxon>Bacteroidota</taxon>
        <taxon>Cytophagia</taxon>
        <taxon>Cytophagales</taxon>
        <taxon>Cyclobacteriaceae</taxon>
        <taxon>Aquiflexum</taxon>
    </lineage>
</organism>
<dbReference type="Gene3D" id="2.60.120.1440">
    <property type="match status" value="1"/>
</dbReference>
<dbReference type="InterPro" id="IPR032508">
    <property type="entry name" value="FecR_C"/>
</dbReference>
<reference evidence="4" key="1">
    <citation type="submission" date="2022-08" db="EMBL/GenBank/DDBJ databases">
        <authorList>
            <person name="Zhang D."/>
        </authorList>
    </citation>
    <scope>NUCLEOTIDE SEQUENCE</scope>
    <source>
        <strain evidence="4">XJ19-11</strain>
    </source>
</reference>
<dbReference type="Pfam" id="PF16344">
    <property type="entry name" value="FecR_C"/>
    <property type="match status" value="1"/>
</dbReference>
<feature type="domain" description="FecR protein" evidence="2">
    <location>
        <begin position="127"/>
        <end position="210"/>
    </location>
</feature>
<evidence type="ECO:0000259" key="3">
    <source>
        <dbReference type="Pfam" id="PF16344"/>
    </source>
</evidence>
<keyword evidence="5" id="KW-1185">Reference proteome</keyword>
<proteinExistence type="predicted"/>
<dbReference type="PIRSF" id="PIRSF018266">
    <property type="entry name" value="FecR"/>
    <property type="match status" value="1"/>
</dbReference>
<accession>A0A9X2T3Z9</accession>
<dbReference type="Pfam" id="PF04773">
    <property type="entry name" value="FecR"/>
    <property type="match status" value="1"/>
</dbReference>
<evidence type="ECO:0000313" key="5">
    <source>
        <dbReference type="Proteomes" id="UP001142175"/>
    </source>
</evidence>
<dbReference type="RefSeq" id="WP_258424845.1">
    <property type="nucleotide sequence ID" value="NZ_JANSUY010000022.1"/>
</dbReference>
<dbReference type="PANTHER" id="PTHR30273">
    <property type="entry name" value="PERIPLASMIC SIGNAL SENSOR AND SIGMA FACTOR ACTIVATOR FECR-RELATED"/>
    <property type="match status" value="1"/>
</dbReference>
<dbReference type="GO" id="GO:0016989">
    <property type="term" value="F:sigma factor antagonist activity"/>
    <property type="evidence" value="ECO:0007669"/>
    <property type="project" value="TreeGrafter"/>
</dbReference>
<evidence type="ECO:0000313" key="4">
    <source>
        <dbReference type="EMBL" id="MCR9017000.1"/>
    </source>
</evidence>
<dbReference type="Proteomes" id="UP001142175">
    <property type="component" value="Unassembled WGS sequence"/>
</dbReference>
<protein>
    <submittedName>
        <fullName evidence="4">FecR family protein</fullName>
    </submittedName>
</protein>